<comment type="caution">
    <text evidence="3">The sequence shown here is derived from an EMBL/GenBank/DDBJ whole genome shotgun (WGS) entry which is preliminary data.</text>
</comment>
<evidence type="ECO:0000256" key="1">
    <source>
        <dbReference type="SAM" id="MobiDB-lite"/>
    </source>
</evidence>
<reference evidence="3" key="2">
    <citation type="journal article" date="2020" name="Nat. Commun.">
        <title>Large-scale genome sequencing of mycorrhizal fungi provides insights into the early evolution of symbiotic traits.</title>
        <authorList>
            <person name="Miyauchi S."/>
            <person name="Kiss E."/>
            <person name="Kuo A."/>
            <person name="Drula E."/>
            <person name="Kohler A."/>
            <person name="Sanchez-Garcia M."/>
            <person name="Morin E."/>
            <person name="Andreopoulos B."/>
            <person name="Barry K.W."/>
            <person name="Bonito G."/>
            <person name="Buee M."/>
            <person name="Carver A."/>
            <person name="Chen C."/>
            <person name="Cichocki N."/>
            <person name="Clum A."/>
            <person name="Culley D."/>
            <person name="Crous P.W."/>
            <person name="Fauchery L."/>
            <person name="Girlanda M."/>
            <person name="Hayes R.D."/>
            <person name="Keri Z."/>
            <person name="LaButti K."/>
            <person name="Lipzen A."/>
            <person name="Lombard V."/>
            <person name="Magnuson J."/>
            <person name="Maillard F."/>
            <person name="Murat C."/>
            <person name="Nolan M."/>
            <person name="Ohm R.A."/>
            <person name="Pangilinan J."/>
            <person name="Pereira M.F."/>
            <person name="Perotto S."/>
            <person name="Peter M."/>
            <person name="Pfister S."/>
            <person name="Riley R."/>
            <person name="Sitrit Y."/>
            <person name="Stielow J.B."/>
            <person name="Szollosi G."/>
            <person name="Zifcakova L."/>
            <person name="Stursova M."/>
            <person name="Spatafora J.W."/>
            <person name="Tedersoo L."/>
            <person name="Vaario L.M."/>
            <person name="Yamada A."/>
            <person name="Yan M."/>
            <person name="Wang P."/>
            <person name="Xu J."/>
            <person name="Bruns T."/>
            <person name="Baldrian P."/>
            <person name="Vilgalys R."/>
            <person name="Dunand C."/>
            <person name="Henrissat B."/>
            <person name="Grigoriev I.V."/>
            <person name="Hibbett D."/>
            <person name="Nagy L.G."/>
            <person name="Martin F.M."/>
        </authorList>
    </citation>
    <scope>NUCLEOTIDE SEQUENCE</scope>
    <source>
        <strain evidence="3">Prilba</strain>
    </source>
</reference>
<name>A0A9P5MKL1_9AGAM</name>
<gene>
    <name evidence="3" type="ORF">DFH94DRAFT_686579</name>
</gene>
<dbReference type="InterPro" id="IPR026894">
    <property type="entry name" value="DnaJ_X"/>
</dbReference>
<keyword evidence="4" id="KW-1185">Reference proteome</keyword>
<protein>
    <recommendedName>
        <fullName evidence="2">DNAJ-containing protein X-domain domain-containing protein</fullName>
    </recommendedName>
</protein>
<sequence length="506" mass="55901">MYQAHGVGNQNRGSNWILDPGHLLSNGLVPLSDVDHQPSLPAKRSDFDSVSNTQSLTAAAERQANLQGEARQSRTRRVPAQWTIAGTYPIGSLLTAIEYNPLFHSPHPRQHNSLILSVSSESESDIPLSTSIKVSQALTHSSRSSATLTTIHLFNAVPQLHHRDPSNVGLLGASSHISALSSPPPTLQHHLRRDPLERRSHSARNTSSFISLVATRSGDVLCSKNYEDPNDRHRLPVAFRPQALYKYDEFGPKEGVSGGGFIDVFGDLRKVQRRKIACRSSHRLGIFTENATGVNDPEVTGSWRRICSLEAEKLKGESYGVELLYAIGFVYSAKAKLFLAANQSFFGVGRRMSTLRPAIELKAEQPGNLSAGEETLRGIRPRRGKGSLHYLQMRNERDEAPMIARICSYDLVGNATSAKPRPERADFALDLGKAKDAWKNSSSKRAVEVCRREREAQGLSDVRDGISVGEWPRPKGDGGMGLVRREDEWQKKWRVGLQPELISTSN</sequence>
<feature type="region of interest" description="Disordered" evidence="1">
    <location>
        <begin position="35"/>
        <end position="55"/>
    </location>
</feature>
<dbReference type="OrthoDB" id="552049at2759"/>
<proteinExistence type="predicted"/>
<dbReference type="Pfam" id="PF14308">
    <property type="entry name" value="DnaJ-X"/>
    <property type="match status" value="1"/>
</dbReference>
<dbReference type="PANTHER" id="PTHR44924">
    <property type="entry name" value="DNAJ SUBFAMILY A MEMBER 2"/>
    <property type="match status" value="1"/>
</dbReference>
<evidence type="ECO:0000259" key="2">
    <source>
        <dbReference type="Pfam" id="PF14308"/>
    </source>
</evidence>
<dbReference type="Proteomes" id="UP000759537">
    <property type="component" value="Unassembled WGS sequence"/>
</dbReference>
<evidence type="ECO:0000313" key="3">
    <source>
        <dbReference type="EMBL" id="KAF8464753.1"/>
    </source>
</evidence>
<feature type="region of interest" description="Disordered" evidence="1">
    <location>
        <begin position="461"/>
        <end position="482"/>
    </location>
</feature>
<reference evidence="3" key="1">
    <citation type="submission" date="2019-10" db="EMBL/GenBank/DDBJ databases">
        <authorList>
            <consortium name="DOE Joint Genome Institute"/>
            <person name="Kuo A."/>
            <person name="Miyauchi S."/>
            <person name="Kiss E."/>
            <person name="Drula E."/>
            <person name="Kohler A."/>
            <person name="Sanchez-Garcia M."/>
            <person name="Andreopoulos B."/>
            <person name="Barry K.W."/>
            <person name="Bonito G."/>
            <person name="Buee M."/>
            <person name="Carver A."/>
            <person name="Chen C."/>
            <person name="Cichocki N."/>
            <person name="Clum A."/>
            <person name="Culley D."/>
            <person name="Crous P.W."/>
            <person name="Fauchery L."/>
            <person name="Girlanda M."/>
            <person name="Hayes R."/>
            <person name="Keri Z."/>
            <person name="LaButti K."/>
            <person name="Lipzen A."/>
            <person name="Lombard V."/>
            <person name="Magnuson J."/>
            <person name="Maillard F."/>
            <person name="Morin E."/>
            <person name="Murat C."/>
            <person name="Nolan M."/>
            <person name="Ohm R."/>
            <person name="Pangilinan J."/>
            <person name="Pereira M."/>
            <person name="Perotto S."/>
            <person name="Peter M."/>
            <person name="Riley R."/>
            <person name="Sitrit Y."/>
            <person name="Stielow B."/>
            <person name="Szollosi G."/>
            <person name="Zifcakova L."/>
            <person name="Stursova M."/>
            <person name="Spatafora J.W."/>
            <person name="Tedersoo L."/>
            <person name="Vaario L.-M."/>
            <person name="Yamada A."/>
            <person name="Yan M."/>
            <person name="Wang P."/>
            <person name="Xu J."/>
            <person name="Bruns T."/>
            <person name="Baldrian P."/>
            <person name="Vilgalys R."/>
            <person name="Henrissat B."/>
            <person name="Grigoriev I.V."/>
            <person name="Hibbett D."/>
            <person name="Nagy L.G."/>
            <person name="Martin F.M."/>
        </authorList>
    </citation>
    <scope>NUCLEOTIDE SEQUENCE</scope>
    <source>
        <strain evidence="3">Prilba</strain>
    </source>
</reference>
<feature type="domain" description="DNAJ-containing protein X-domain" evidence="2">
    <location>
        <begin position="281"/>
        <end position="368"/>
    </location>
</feature>
<accession>A0A9P5MKL1</accession>
<evidence type="ECO:0000313" key="4">
    <source>
        <dbReference type="Proteomes" id="UP000759537"/>
    </source>
</evidence>
<dbReference type="AlphaFoldDB" id="A0A9P5MKL1"/>
<dbReference type="PANTHER" id="PTHR44924:SF1">
    <property type="entry name" value="DNAJ SUBFAMILY A MEMBER 2"/>
    <property type="match status" value="1"/>
</dbReference>
<organism evidence="3 4">
    <name type="scientific">Russula ochroleuca</name>
    <dbReference type="NCBI Taxonomy" id="152965"/>
    <lineage>
        <taxon>Eukaryota</taxon>
        <taxon>Fungi</taxon>
        <taxon>Dikarya</taxon>
        <taxon>Basidiomycota</taxon>
        <taxon>Agaricomycotina</taxon>
        <taxon>Agaricomycetes</taxon>
        <taxon>Russulales</taxon>
        <taxon>Russulaceae</taxon>
        <taxon>Russula</taxon>
    </lineage>
</organism>
<dbReference type="EMBL" id="WHVB01000054">
    <property type="protein sequence ID" value="KAF8464753.1"/>
    <property type="molecule type" value="Genomic_DNA"/>
</dbReference>